<dbReference type="PANTHER" id="PTHR45752">
    <property type="entry name" value="LEUCINE-RICH REPEAT-CONTAINING"/>
    <property type="match status" value="1"/>
</dbReference>
<feature type="chain" id="PRO_5003616896" description="Disease resistance R13L4/SHOC-2-like LRR domain-containing protein" evidence="2">
    <location>
        <begin position="19"/>
        <end position="143"/>
    </location>
</feature>
<evidence type="ECO:0000313" key="4">
    <source>
        <dbReference type="EMBL" id="CCG52997.1"/>
    </source>
</evidence>
<dbReference type="PATRIC" id="fig|1094466.5.peg.1011"/>
<protein>
    <recommendedName>
        <fullName evidence="3">Disease resistance R13L4/SHOC-2-like LRR domain-containing protein</fullName>
    </recommendedName>
</protein>
<dbReference type="OrthoDB" id="8532199at2"/>
<dbReference type="HOGENOM" id="CLU_1803311_0_0_10"/>
<dbReference type="InterPro" id="IPR055414">
    <property type="entry name" value="LRR_R13L4/SHOC2-like"/>
</dbReference>
<reference evidence="5" key="2">
    <citation type="submission" date="2012-03" db="EMBL/GenBank/DDBJ databases">
        <title>Complete genome sequence of Flavobacterium indicum GPTSA100-9T, isolated from warm spring water.</title>
        <authorList>
            <person name="Barbier P."/>
            <person name="Houel A."/>
            <person name="Loux V."/>
            <person name="Poulain J."/>
            <person name="Bernardet J.-F."/>
            <person name="Touchon M."/>
            <person name="Duchaud E."/>
        </authorList>
    </citation>
    <scope>NUCLEOTIDE SEQUENCE [LARGE SCALE GENOMIC DNA]</scope>
    <source>
        <strain evidence="5">DSM 17447 / CIP 109464 / GPTSA100-9</strain>
    </source>
</reference>
<keyword evidence="5" id="KW-1185">Reference proteome</keyword>
<dbReference type="Proteomes" id="UP000007599">
    <property type="component" value="Chromosome I"/>
</dbReference>
<dbReference type="SUPFAM" id="SSF52047">
    <property type="entry name" value="RNI-like"/>
    <property type="match status" value="1"/>
</dbReference>
<name>H8XV27_FLAIG</name>
<organism evidence="4 5">
    <name type="scientific">Flavobacterium indicum (strain DSM 17447 / CIP 109464 / GPTSA100-9)</name>
    <dbReference type="NCBI Taxonomy" id="1094466"/>
    <lineage>
        <taxon>Bacteria</taxon>
        <taxon>Pseudomonadati</taxon>
        <taxon>Bacteroidota</taxon>
        <taxon>Flavobacteriia</taxon>
        <taxon>Flavobacteriales</taxon>
        <taxon>Flavobacteriaceae</taxon>
        <taxon>Flavobacterium</taxon>
    </lineage>
</organism>
<evidence type="ECO:0000256" key="2">
    <source>
        <dbReference type="SAM" id="SignalP"/>
    </source>
</evidence>
<dbReference type="KEGG" id="fin:KQS_05155"/>
<evidence type="ECO:0000313" key="5">
    <source>
        <dbReference type="Proteomes" id="UP000007599"/>
    </source>
</evidence>
<dbReference type="Gene3D" id="3.80.10.10">
    <property type="entry name" value="Ribonuclease Inhibitor"/>
    <property type="match status" value="1"/>
</dbReference>
<dbReference type="AlphaFoldDB" id="H8XV27"/>
<sequence>MKQLIFLLLLSFSSLSFAQCVKCTSLEEATKEPLKVKSLQLNSYLTEEEISDFPKEIEKMTNLEILYFTDFEITEIPDFIGNLRELKSISFSGTTIKSLPSSLLNLKKLKELILFNTSIPNEFLVNFEKQLKVDIPSCKILFE</sequence>
<dbReference type="STRING" id="1094466.KQS_05155"/>
<dbReference type="EMBL" id="HE774682">
    <property type="protein sequence ID" value="CCG52997.1"/>
    <property type="molecule type" value="Genomic_DNA"/>
</dbReference>
<accession>H8XV27</accession>
<gene>
    <name evidence="4" type="ordered locus">KQS_05155</name>
</gene>
<keyword evidence="1" id="KW-0677">Repeat</keyword>
<feature type="domain" description="Disease resistance R13L4/SHOC-2-like LRR" evidence="3">
    <location>
        <begin position="54"/>
        <end position="121"/>
    </location>
</feature>
<dbReference type="PANTHER" id="PTHR45752:SF195">
    <property type="entry name" value="LEUCINE-RICH REPEAT (LRR) FAMILY PROTEIN-RELATED"/>
    <property type="match status" value="1"/>
</dbReference>
<dbReference type="RefSeq" id="WP_014388125.1">
    <property type="nucleotide sequence ID" value="NC_017025.1"/>
</dbReference>
<evidence type="ECO:0000256" key="1">
    <source>
        <dbReference type="ARBA" id="ARBA00022737"/>
    </source>
</evidence>
<dbReference type="Pfam" id="PF23598">
    <property type="entry name" value="LRR_14"/>
    <property type="match status" value="1"/>
</dbReference>
<proteinExistence type="predicted"/>
<reference evidence="4 5" key="1">
    <citation type="journal article" date="2012" name="J. Bacteriol.">
        <title>Complete Genome Sequence of Flavobacterium indicum GPSTA100-9T, Isolated from Warm Spring Water.</title>
        <authorList>
            <person name="Barbier P."/>
            <person name="Houel A."/>
            <person name="Loux V."/>
            <person name="Poulain J."/>
            <person name="Bernardet J.F."/>
            <person name="Touchon M."/>
            <person name="Duchaud E."/>
        </authorList>
    </citation>
    <scope>NUCLEOTIDE SEQUENCE [LARGE SCALE GENOMIC DNA]</scope>
    <source>
        <strain evidence="5">DSM 17447 / CIP 109464 / GPTSA100-9</strain>
    </source>
</reference>
<dbReference type="InterPro" id="IPR050715">
    <property type="entry name" value="LRR-SigEffector_domain"/>
</dbReference>
<feature type="signal peptide" evidence="2">
    <location>
        <begin position="1"/>
        <end position="18"/>
    </location>
</feature>
<keyword evidence="2" id="KW-0732">Signal</keyword>
<evidence type="ECO:0000259" key="3">
    <source>
        <dbReference type="Pfam" id="PF23598"/>
    </source>
</evidence>
<dbReference type="InterPro" id="IPR032675">
    <property type="entry name" value="LRR_dom_sf"/>
</dbReference>